<evidence type="ECO:0000256" key="1">
    <source>
        <dbReference type="SAM" id="SignalP"/>
    </source>
</evidence>
<dbReference type="EMBL" id="JBHRXV010000011">
    <property type="protein sequence ID" value="MFC3713331.1"/>
    <property type="molecule type" value="Genomic_DNA"/>
</dbReference>
<dbReference type="PANTHER" id="PTHR43283">
    <property type="entry name" value="BETA-LACTAMASE-RELATED"/>
    <property type="match status" value="1"/>
</dbReference>
<feature type="signal peptide" evidence="1">
    <location>
        <begin position="1"/>
        <end position="22"/>
    </location>
</feature>
<evidence type="ECO:0000313" key="3">
    <source>
        <dbReference type="EMBL" id="MFC3713331.1"/>
    </source>
</evidence>
<sequence length="499" mass="54248">MRIGRWGMASLLALGLALPAVAQTGDAAARREAMLARARAAELPGTWTPAPGDPLSHFTAGYAKLMCSAVFISGMDPAFAQGTLGDSNALAAVAHRMKAGEPVIDRAKKEVRVTTKAGVTRIARLAGDQGCVPISEGDTGFRFTPKAIAKTLPPATTTPWPMGDKPDTSPLPAGLDAAKLKAAVDTAFAPDDALTQAYVVTWKGRIVAERYGPQADANTPLEGWSMGKSVAATLLGVQMQQGVYTLDQPAPFPEWQTPGDPRQAIRIRDILQMSSGLRIRAEQDPEYAYDGRYPDHWYYYTGPNAFQWAATRPLQWKPGTIGRYRNTDPVLTNYLVKLGAEKLGQDYLSFPQRALFDKLGIRSAVLETDTHGQFLTQGAELMTARDWARLGQLYLQDGVWNGERLLPEGFAKFVGTVAPAWAADQRPIYGGLFWVNGDKTFPTPEDTYYMAGAGGQWTIIIPSHDLVVVRLGRYAGERVARENVRRSLGLLMQAVPPST</sequence>
<dbReference type="Proteomes" id="UP001595615">
    <property type="component" value="Unassembled WGS sequence"/>
</dbReference>
<keyword evidence="3" id="KW-0378">Hydrolase</keyword>
<dbReference type="PANTHER" id="PTHR43283:SF7">
    <property type="entry name" value="BETA-LACTAMASE-RELATED DOMAIN-CONTAINING PROTEIN"/>
    <property type="match status" value="1"/>
</dbReference>
<organism evidence="3 4">
    <name type="scientific">Sphingoaurantiacus capsulatus</name>
    <dbReference type="NCBI Taxonomy" id="1771310"/>
    <lineage>
        <taxon>Bacteria</taxon>
        <taxon>Pseudomonadati</taxon>
        <taxon>Pseudomonadota</taxon>
        <taxon>Alphaproteobacteria</taxon>
        <taxon>Sphingomonadales</taxon>
        <taxon>Sphingosinicellaceae</taxon>
        <taxon>Sphingoaurantiacus</taxon>
    </lineage>
</organism>
<accession>A0ABV7XBP7</accession>
<keyword evidence="4" id="KW-1185">Reference proteome</keyword>
<dbReference type="Gene3D" id="3.40.710.10">
    <property type="entry name" value="DD-peptidase/beta-lactamase superfamily"/>
    <property type="match status" value="1"/>
</dbReference>
<name>A0ABV7XBP7_9SPHN</name>
<dbReference type="InterPro" id="IPR001466">
    <property type="entry name" value="Beta-lactam-related"/>
</dbReference>
<dbReference type="InterPro" id="IPR050789">
    <property type="entry name" value="Diverse_Enzym_Activities"/>
</dbReference>
<feature type="chain" id="PRO_5047460209" evidence="1">
    <location>
        <begin position="23"/>
        <end position="499"/>
    </location>
</feature>
<reference evidence="4" key="1">
    <citation type="journal article" date="2019" name="Int. J. Syst. Evol. Microbiol.">
        <title>The Global Catalogue of Microorganisms (GCM) 10K type strain sequencing project: providing services to taxonomists for standard genome sequencing and annotation.</title>
        <authorList>
            <consortium name="The Broad Institute Genomics Platform"/>
            <consortium name="The Broad Institute Genome Sequencing Center for Infectious Disease"/>
            <person name="Wu L."/>
            <person name="Ma J."/>
        </authorList>
    </citation>
    <scope>NUCLEOTIDE SEQUENCE [LARGE SCALE GENOMIC DNA]</scope>
    <source>
        <strain evidence="4">KCTC 42644</strain>
    </source>
</reference>
<evidence type="ECO:0000259" key="2">
    <source>
        <dbReference type="Pfam" id="PF00144"/>
    </source>
</evidence>
<keyword evidence="1" id="KW-0732">Signal</keyword>
<dbReference type="InterPro" id="IPR012338">
    <property type="entry name" value="Beta-lactam/transpept-like"/>
</dbReference>
<proteinExistence type="predicted"/>
<dbReference type="Pfam" id="PF00144">
    <property type="entry name" value="Beta-lactamase"/>
    <property type="match status" value="1"/>
</dbReference>
<gene>
    <name evidence="3" type="ORF">ACFOMD_12155</name>
</gene>
<comment type="caution">
    <text evidence="3">The sequence shown here is derived from an EMBL/GenBank/DDBJ whole genome shotgun (WGS) entry which is preliminary data.</text>
</comment>
<dbReference type="SUPFAM" id="SSF56601">
    <property type="entry name" value="beta-lactamase/transpeptidase-like"/>
    <property type="match status" value="1"/>
</dbReference>
<feature type="domain" description="Beta-lactamase-related" evidence="2">
    <location>
        <begin position="197"/>
        <end position="476"/>
    </location>
</feature>
<evidence type="ECO:0000313" key="4">
    <source>
        <dbReference type="Proteomes" id="UP001595615"/>
    </source>
</evidence>
<dbReference type="RefSeq" id="WP_380861728.1">
    <property type="nucleotide sequence ID" value="NZ_JBHRXV010000011.1"/>
</dbReference>
<dbReference type="GO" id="GO:0016787">
    <property type="term" value="F:hydrolase activity"/>
    <property type="evidence" value="ECO:0007669"/>
    <property type="project" value="UniProtKB-KW"/>
</dbReference>
<protein>
    <submittedName>
        <fullName evidence="3">Serine hydrolase domain-containing protein</fullName>
        <ecNumber evidence="3">3.-.-.-</ecNumber>
    </submittedName>
</protein>
<dbReference type="EC" id="3.-.-.-" evidence="3"/>